<organism evidence="1 2">
    <name type="scientific">Cereibacter sphaeroides</name>
    <name type="common">Rhodobacter sphaeroides</name>
    <dbReference type="NCBI Taxonomy" id="1063"/>
    <lineage>
        <taxon>Bacteria</taxon>
        <taxon>Pseudomonadati</taxon>
        <taxon>Pseudomonadota</taxon>
        <taxon>Alphaproteobacteria</taxon>
        <taxon>Rhodobacterales</taxon>
        <taxon>Paracoccaceae</taxon>
        <taxon>Cereibacter</taxon>
    </lineage>
</organism>
<sequence>MKLQQEFTVARPLSEIWAFFQDVPAVATCLQGAEYLGTREDGKHSGKMSMKIGPFQASFEGEAEVNYNTATHTITMEGKGVDKKGASRGKMTMACNLAEVEGGTKVVVDADIQLSGTIAQFGRTGIIQEIANVMISDFVRNVEAQLPAPSATPAVIETVPESAVTGAVPLRQAAPVTPKPMSGTRLIYLSLKGWLRSLFSRAA</sequence>
<dbReference type="CDD" id="cd07823">
    <property type="entry name" value="SRPBCC_5"/>
    <property type="match status" value="1"/>
</dbReference>
<evidence type="ECO:0008006" key="3">
    <source>
        <dbReference type="Google" id="ProtNLM"/>
    </source>
</evidence>
<gene>
    <name evidence="1" type="ORF">DI533_10820</name>
</gene>
<dbReference type="Proteomes" id="UP000248975">
    <property type="component" value="Unassembled WGS sequence"/>
</dbReference>
<dbReference type="EMBL" id="QFQS01000002">
    <property type="protein sequence ID" value="PZQ97660.1"/>
    <property type="molecule type" value="Genomic_DNA"/>
</dbReference>
<evidence type="ECO:0000313" key="1">
    <source>
        <dbReference type="EMBL" id="PZQ97660.1"/>
    </source>
</evidence>
<dbReference type="PANTHER" id="PTHR38588">
    <property type="entry name" value="BLL0334 PROTEIN"/>
    <property type="match status" value="1"/>
</dbReference>
<accession>A0A2W5UIE0</accession>
<evidence type="ECO:0000313" key="2">
    <source>
        <dbReference type="Proteomes" id="UP000248975"/>
    </source>
</evidence>
<comment type="caution">
    <text evidence="1">The sequence shown here is derived from an EMBL/GenBank/DDBJ whole genome shotgun (WGS) entry which is preliminary data.</text>
</comment>
<protein>
    <recommendedName>
        <fullName evidence="3">Carbon monoxide dehydrogenase</fullName>
    </recommendedName>
</protein>
<name>A0A2W5UIE0_CERSP</name>
<proteinExistence type="predicted"/>
<dbReference type="Gene3D" id="3.30.530.20">
    <property type="match status" value="1"/>
</dbReference>
<dbReference type="AlphaFoldDB" id="A0A2W5UIE0"/>
<dbReference type="InterPro" id="IPR010419">
    <property type="entry name" value="CO_DH_gsu"/>
</dbReference>
<dbReference type="Pfam" id="PF06240">
    <property type="entry name" value="COXG"/>
    <property type="match status" value="1"/>
</dbReference>
<dbReference type="InterPro" id="IPR023393">
    <property type="entry name" value="START-like_dom_sf"/>
</dbReference>
<dbReference type="SUPFAM" id="SSF55961">
    <property type="entry name" value="Bet v1-like"/>
    <property type="match status" value="1"/>
</dbReference>
<reference evidence="1 2" key="1">
    <citation type="submission" date="2017-08" db="EMBL/GenBank/DDBJ databases">
        <title>Infants hospitalized years apart are colonized by the same room-sourced microbial strains.</title>
        <authorList>
            <person name="Brooks B."/>
            <person name="Olm M.R."/>
            <person name="Firek B.A."/>
            <person name="Baker R."/>
            <person name="Thomas B.C."/>
            <person name="Morowitz M.J."/>
            <person name="Banfield J.F."/>
        </authorList>
    </citation>
    <scope>NUCLEOTIDE SEQUENCE [LARGE SCALE GENOMIC DNA]</scope>
    <source>
        <strain evidence="1">S2_003_000_R2_11</strain>
    </source>
</reference>
<dbReference type="PANTHER" id="PTHR38588:SF1">
    <property type="entry name" value="BLL0334 PROTEIN"/>
    <property type="match status" value="1"/>
</dbReference>